<dbReference type="AlphaFoldDB" id="A0A9P5VGE4"/>
<evidence type="ECO:0000256" key="1">
    <source>
        <dbReference type="ARBA" id="ARBA00004340"/>
    </source>
</evidence>
<evidence type="ECO:0000313" key="6">
    <source>
        <dbReference type="Proteomes" id="UP000696485"/>
    </source>
</evidence>
<evidence type="ECO:0000313" key="5">
    <source>
        <dbReference type="EMBL" id="KAF9317743.1"/>
    </source>
</evidence>
<dbReference type="SUPFAM" id="SSF52540">
    <property type="entry name" value="P-loop containing nucleoside triphosphate hydrolases"/>
    <property type="match status" value="1"/>
</dbReference>
<proteinExistence type="predicted"/>
<protein>
    <recommendedName>
        <fullName evidence="4">Crinkler effector protein N-terminal domain-containing protein</fullName>
    </recommendedName>
</protein>
<comment type="caution">
    <text evidence="5">The sequence shown here is derived from an EMBL/GenBank/DDBJ whole genome shotgun (WGS) entry which is preliminary data.</text>
</comment>
<keyword evidence="6" id="KW-1185">Reference proteome</keyword>
<dbReference type="GO" id="GO:0005576">
    <property type="term" value="C:extracellular region"/>
    <property type="evidence" value="ECO:0007669"/>
    <property type="project" value="UniProtKB-SubCell"/>
</dbReference>
<accession>A0A9P5VGE4</accession>
<organism evidence="5 6">
    <name type="scientific">Podila minutissima</name>
    <dbReference type="NCBI Taxonomy" id="64525"/>
    <lineage>
        <taxon>Eukaryota</taxon>
        <taxon>Fungi</taxon>
        <taxon>Fungi incertae sedis</taxon>
        <taxon>Mucoromycota</taxon>
        <taxon>Mortierellomycotina</taxon>
        <taxon>Mortierellomycetes</taxon>
        <taxon>Mortierellales</taxon>
        <taxon>Mortierellaceae</taxon>
        <taxon>Podila</taxon>
    </lineage>
</organism>
<dbReference type="InterPro" id="IPR027417">
    <property type="entry name" value="P-loop_NTPase"/>
</dbReference>
<gene>
    <name evidence="5" type="ORF">BG006_003312</name>
</gene>
<evidence type="ECO:0000256" key="2">
    <source>
        <dbReference type="ARBA" id="ARBA00004613"/>
    </source>
</evidence>
<comment type="subcellular location">
    <subcellularLocation>
        <location evidence="1">Host cell</location>
    </subcellularLocation>
    <subcellularLocation>
        <location evidence="2">Secreted</location>
    </subcellularLocation>
</comment>
<sequence>MTDRILTLFCLVDGEATCNAFSVEIDRSKTVDGLKKLIKAEKTNSFHDVDANELTLWKVSVPIPRHDDIIPILVSNVKGDRENLSPAIHLSKVFSQELPEETVHVIVQRPPPALRTIKKFQNNDMITFFGVSGCGKTRAVVEMLAQNWGFYLNGSQADRGCLLISRLMVLKYCLSLGRHDTFTCDQWMLLQVCPGAFDESVSDIFDNVFRIVLNAYHDQTPAIPLLSLELLLQDRFRLVQDLISSFASDSLTKKLLVVLDEAQTLSDHGREFFISSADPRDMRSILSPIIHGLRNISKSRQDYCVVTCGTGIGADELEILVGSGGIAATLDQIDH</sequence>
<dbReference type="GO" id="GO:0043657">
    <property type="term" value="C:host cell"/>
    <property type="evidence" value="ECO:0007669"/>
    <property type="project" value="UniProtKB-SubCell"/>
</dbReference>
<dbReference type="Proteomes" id="UP000696485">
    <property type="component" value="Unassembled WGS sequence"/>
</dbReference>
<keyword evidence="3" id="KW-0964">Secreted</keyword>
<dbReference type="Pfam" id="PF20147">
    <property type="entry name" value="Crinkler"/>
    <property type="match status" value="1"/>
</dbReference>
<name>A0A9P5VGE4_9FUNG</name>
<dbReference type="EMBL" id="JAAAUY010001890">
    <property type="protein sequence ID" value="KAF9317743.1"/>
    <property type="molecule type" value="Genomic_DNA"/>
</dbReference>
<feature type="domain" description="Crinkler effector protein N-terminal" evidence="4">
    <location>
        <begin position="6"/>
        <end position="108"/>
    </location>
</feature>
<evidence type="ECO:0000256" key="3">
    <source>
        <dbReference type="ARBA" id="ARBA00022525"/>
    </source>
</evidence>
<evidence type="ECO:0000259" key="4">
    <source>
        <dbReference type="Pfam" id="PF20147"/>
    </source>
</evidence>
<dbReference type="InterPro" id="IPR045379">
    <property type="entry name" value="Crinkler_N"/>
</dbReference>
<reference evidence="5" key="1">
    <citation type="journal article" date="2020" name="Fungal Divers.">
        <title>Resolving the Mortierellaceae phylogeny through synthesis of multi-gene phylogenetics and phylogenomics.</title>
        <authorList>
            <person name="Vandepol N."/>
            <person name="Liber J."/>
            <person name="Desiro A."/>
            <person name="Na H."/>
            <person name="Kennedy M."/>
            <person name="Barry K."/>
            <person name="Grigoriev I.V."/>
            <person name="Miller A.N."/>
            <person name="O'Donnell K."/>
            <person name="Stajich J.E."/>
            <person name="Bonito G."/>
        </authorList>
    </citation>
    <scope>NUCLEOTIDE SEQUENCE</scope>
    <source>
        <strain evidence="5">NVP1</strain>
    </source>
</reference>